<gene>
    <name evidence="1" type="ORF">BJ998_000305</name>
</gene>
<reference evidence="1 2" key="1">
    <citation type="submission" date="2020-08" db="EMBL/GenBank/DDBJ databases">
        <title>Sequencing the genomes of 1000 actinobacteria strains.</title>
        <authorList>
            <person name="Klenk H.-P."/>
        </authorList>
    </citation>
    <scope>NUCLEOTIDE SEQUENCE [LARGE SCALE GENOMIC DNA]</scope>
    <source>
        <strain evidence="1 2">DSM 43851</strain>
    </source>
</reference>
<dbReference type="Proteomes" id="UP000585638">
    <property type="component" value="Unassembled WGS sequence"/>
</dbReference>
<sequence>MEQDRLSSGTVAVALRIWAQVVRGPGPGVSHEKWCEFPFEQREILERALCRLPPRAARELRELVRPLDEIYLANTSNDPFAARGDPWWRRRI</sequence>
<proteinExistence type="predicted"/>
<keyword evidence="2" id="KW-1185">Reference proteome</keyword>
<accession>A0A7W9KAN8</accession>
<name>A0A7W9KAN8_9PSEU</name>
<evidence type="ECO:0000313" key="1">
    <source>
        <dbReference type="EMBL" id="MBB5889109.1"/>
    </source>
</evidence>
<organism evidence="1 2">
    <name type="scientific">Kutzneria kofuensis</name>
    <dbReference type="NCBI Taxonomy" id="103725"/>
    <lineage>
        <taxon>Bacteria</taxon>
        <taxon>Bacillati</taxon>
        <taxon>Actinomycetota</taxon>
        <taxon>Actinomycetes</taxon>
        <taxon>Pseudonocardiales</taxon>
        <taxon>Pseudonocardiaceae</taxon>
        <taxon>Kutzneria</taxon>
    </lineage>
</organism>
<evidence type="ECO:0000313" key="2">
    <source>
        <dbReference type="Proteomes" id="UP000585638"/>
    </source>
</evidence>
<dbReference type="RefSeq" id="WP_184857788.1">
    <property type="nucleotide sequence ID" value="NZ_BAAAWY010000013.1"/>
</dbReference>
<protein>
    <submittedName>
        <fullName evidence="1">Uncharacterized protein</fullName>
    </submittedName>
</protein>
<dbReference type="AlphaFoldDB" id="A0A7W9KAN8"/>
<dbReference type="EMBL" id="JACHIR010000001">
    <property type="protein sequence ID" value="MBB5889109.1"/>
    <property type="molecule type" value="Genomic_DNA"/>
</dbReference>
<comment type="caution">
    <text evidence="1">The sequence shown here is derived from an EMBL/GenBank/DDBJ whole genome shotgun (WGS) entry which is preliminary data.</text>
</comment>